<evidence type="ECO:0000313" key="2">
    <source>
        <dbReference type="Proteomes" id="UP001732700"/>
    </source>
</evidence>
<protein>
    <submittedName>
        <fullName evidence="1">Uncharacterized protein</fullName>
    </submittedName>
</protein>
<proteinExistence type="predicted"/>
<dbReference type="EnsemblPlants" id="AVESA.00010b.r2.7AG1212130.1">
    <property type="protein sequence ID" value="AVESA.00010b.r2.7AG1212130.1.CDS.1"/>
    <property type="gene ID" value="AVESA.00010b.r2.7AG1212130"/>
</dbReference>
<accession>A0ACD5ZTS0</accession>
<sequence length="198" mass="21958">MFLSILYFIHSAAQNKFFLKKDNQQTTPVQQWQPSVGEALKKNIGGSFNQLHKSGGWGFIVRDVERDAVGSGAGKLDHLQGPLQADEAEACLHAMIWAREWGMKNIIIETDAQMAAAIARNAHDLAPNGVRFRENKAFGRLNFNSFSMIYCPRACNKAADFLANYGSKMVHETQAVWPGDAHTFIYNLVSSDLARPSG</sequence>
<organism evidence="1 2">
    <name type="scientific">Avena sativa</name>
    <name type="common">Oat</name>
    <dbReference type="NCBI Taxonomy" id="4498"/>
    <lineage>
        <taxon>Eukaryota</taxon>
        <taxon>Viridiplantae</taxon>
        <taxon>Streptophyta</taxon>
        <taxon>Embryophyta</taxon>
        <taxon>Tracheophyta</taxon>
        <taxon>Spermatophyta</taxon>
        <taxon>Magnoliopsida</taxon>
        <taxon>Liliopsida</taxon>
        <taxon>Poales</taxon>
        <taxon>Poaceae</taxon>
        <taxon>BOP clade</taxon>
        <taxon>Pooideae</taxon>
        <taxon>Poodae</taxon>
        <taxon>Poeae</taxon>
        <taxon>Poeae Chloroplast Group 1 (Aveneae type)</taxon>
        <taxon>Aveninae</taxon>
        <taxon>Avena</taxon>
    </lineage>
</organism>
<reference evidence="1" key="2">
    <citation type="submission" date="2025-09" db="UniProtKB">
        <authorList>
            <consortium name="EnsemblPlants"/>
        </authorList>
    </citation>
    <scope>IDENTIFICATION</scope>
</reference>
<name>A0ACD5ZTS0_AVESA</name>
<reference evidence="1" key="1">
    <citation type="submission" date="2021-05" db="EMBL/GenBank/DDBJ databases">
        <authorList>
            <person name="Scholz U."/>
            <person name="Mascher M."/>
            <person name="Fiebig A."/>
        </authorList>
    </citation>
    <scope>NUCLEOTIDE SEQUENCE [LARGE SCALE GENOMIC DNA]</scope>
</reference>
<evidence type="ECO:0000313" key="1">
    <source>
        <dbReference type="EnsemblPlants" id="AVESA.00010b.r2.7AG1212130.1.CDS.1"/>
    </source>
</evidence>
<keyword evidence="2" id="KW-1185">Reference proteome</keyword>
<dbReference type="Proteomes" id="UP001732700">
    <property type="component" value="Chromosome 7A"/>
</dbReference>